<dbReference type="Proteomes" id="UP001140206">
    <property type="component" value="Chromosome 4"/>
</dbReference>
<dbReference type="PROSITE" id="PS01036">
    <property type="entry name" value="HSP70_3"/>
    <property type="match status" value="1"/>
</dbReference>
<keyword evidence="6" id="KW-1185">Reference proteome</keyword>
<comment type="caution">
    <text evidence="5">The sequence shown here is derived from an EMBL/GenBank/DDBJ whole genome shotgun (WGS) entry which is preliminary data.</text>
</comment>
<sequence>MASKGTKAPAIGIDLGTTYSCVAVWQNNRVEIIPNDQGNRLTPSCVAFTEDGRLFGDVAMNQTNMNPTNTVFAIKRLIGRRFSETSVQNDIKHWAFKVIAGPKDRPKIVVNCRGVEKQFSTEEISSMILLKMKEIAEAYLECTIKNVALTNAVITVPAYFNHSQRQATKNAGVIAGLNVLRIMDEPTAAAIAYGFDKIAVETNEKNVLVFDLGGGTFDVSLLSIGHGKFMVKATAGDTHLGGEDFDDRLVDHCIREFQRKYHKDMTRNARSLRRLRTACERAKRNLSFSPRATIELDYLYDGIDFSSTISQGQFEELNKDLFARCMDLIEKCLGDAKIDKAKVDTVVLVGGSTRIPKIQQLLQDLFNGKELSKGVHPDEAVAYGAAIQAANLNGEVDKEVKDLVLVDVTPLSLGVDKHDERMMTFVVPRNTPIPTKKWCLRQTAYDNQTSALILIYEGESADSQYNNLLGEFTLDGIEPASKGVSKFDVCFDIDADGILTVSAEVRSSGHKKQIVISKQNGDLTLEEIQTMVEQAARYKAEDEKHKERISLEDLAEMLKSKAIDPGRSASEMKTMKEAGENAIAWLETNHLAEIGEINKQLKELKTTFPALCDEN</sequence>
<evidence type="ECO:0000256" key="1">
    <source>
        <dbReference type="ARBA" id="ARBA00007381"/>
    </source>
</evidence>
<dbReference type="GO" id="GO:0005524">
    <property type="term" value="F:ATP binding"/>
    <property type="evidence" value="ECO:0007669"/>
    <property type="project" value="UniProtKB-KW"/>
</dbReference>
<dbReference type="InterPro" id="IPR018181">
    <property type="entry name" value="Heat_shock_70_CS"/>
</dbReference>
<evidence type="ECO:0000313" key="5">
    <source>
        <dbReference type="EMBL" id="KAJ4760305.1"/>
    </source>
</evidence>
<organism evidence="5 6">
    <name type="scientific">Rhynchospora pubera</name>
    <dbReference type="NCBI Taxonomy" id="906938"/>
    <lineage>
        <taxon>Eukaryota</taxon>
        <taxon>Viridiplantae</taxon>
        <taxon>Streptophyta</taxon>
        <taxon>Embryophyta</taxon>
        <taxon>Tracheophyta</taxon>
        <taxon>Spermatophyta</taxon>
        <taxon>Magnoliopsida</taxon>
        <taxon>Liliopsida</taxon>
        <taxon>Poales</taxon>
        <taxon>Cyperaceae</taxon>
        <taxon>Cyperoideae</taxon>
        <taxon>Rhynchosporeae</taxon>
        <taxon>Rhynchospora</taxon>
    </lineage>
</organism>
<dbReference type="FunFam" id="2.60.34.10:FF:000012">
    <property type="entry name" value="Heat shock 70 kDa protein"/>
    <property type="match status" value="1"/>
</dbReference>
<evidence type="ECO:0000256" key="2">
    <source>
        <dbReference type="ARBA" id="ARBA00022741"/>
    </source>
</evidence>
<dbReference type="FunFam" id="3.30.420.40:FF:000026">
    <property type="entry name" value="Heat shock protein 70"/>
    <property type="match status" value="1"/>
</dbReference>
<dbReference type="PANTHER" id="PTHR19375">
    <property type="entry name" value="HEAT SHOCK PROTEIN 70KDA"/>
    <property type="match status" value="1"/>
</dbReference>
<gene>
    <name evidence="5" type="ORF">LUZ62_070680</name>
</gene>
<dbReference type="FunFam" id="3.30.30.30:FF:000001">
    <property type="entry name" value="heat shock 70 kDa protein-like"/>
    <property type="match status" value="1"/>
</dbReference>
<keyword evidence="5" id="KW-0346">Stress response</keyword>
<comment type="similarity">
    <text evidence="1 4">Belongs to the heat shock protein 70 family.</text>
</comment>
<dbReference type="SUPFAM" id="SSF100920">
    <property type="entry name" value="Heat shock protein 70kD (HSP70), peptide-binding domain"/>
    <property type="match status" value="1"/>
</dbReference>
<reference evidence="5" key="1">
    <citation type="submission" date="2022-08" db="EMBL/GenBank/DDBJ databases">
        <authorList>
            <person name="Marques A."/>
        </authorList>
    </citation>
    <scope>NUCLEOTIDE SEQUENCE</scope>
    <source>
        <strain evidence="5">RhyPub2mFocal</strain>
        <tissue evidence="5">Leaves</tissue>
    </source>
</reference>
<name>A0AAV8D0Q1_9POAL</name>
<evidence type="ECO:0000256" key="3">
    <source>
        <dbReference type="ARBA" id="ARBA00022840"/>
    </source>
</evidence>
<dbReference type="Gene3D" id="3.90.640.10">
    <property type="entry name" value="Actin, Chain A, domain 4"/>
    <property type="match status" value="1"/>
</dbReference>
<keyword evidence="3 4" id="KW-0067">ATP-binding</keyword>
<dbReference type="SUPFAM" id="SSF100934">
    <property type="entry name" value="Heat shock protein 70kD (HSP70), C-terminal subdomain"/>
    <property type="match status" value="1"/>
</dbReference>
<dbReference type="EMBL" id="JAMFTS010000004">
    <property type="protein sequence ID" value="KAJ4760305.1"/>
    <property type="molecule type" value="Genomic_DNA"/>
</dbReference>
<dbReference type="PRINTS" id="PR00301">
    <property type="entry name" value="HEATSHOCK70"/>
</dbReference>
<dbReference type="Gene3D" id="2.60.34.10">
    <property type="entry name" value="Substrate Binding Domain Of DNAk, Chain A, domain 1"/>
    <property type="match status" value="1"/>
</dbReference>
<evidence type="ECO:0000256" key="4">
    <source>
        <dbReference type="RuleBase" id="RU003322"/>
    </source>
</evidence>
<protein>
    <submittedName>
        <fullName evidence="5">Heat shock 70 kDa protein</fullName>
    </submittedName>
</protein>
<dbReference type="InterPro" id="IPR029047">
    <property type="entry name" value="HSP70_peptide-bd_sf"/>
</dbReference>
<dbReference type="Gene3D" id="3.30.30.30">
    <property type="match status" value="1"/>
</dbReference>
<dbReference type="Pfam" id="PF00012">
    <property type="entry name" value="HSP70"/>
    <property type="match status" value="1"/>
</dbReference>
<proteinExistence type="inferred from homology"/>
<dbReference type="PROSITE" id="PS00297">
    <property type="entry name" value="HSP70_1"/>
    <property type="match status" value="1"/>
</dbReference>
<dbReference type="SUPFAM" id="SSF53067">
    <property type="entry name" value="Actin-like ATPase domain"/>
    <property type="match status" value="2"/>
</dbReference>
<keyword evidence="2 4" id="KW-0547">Nucleotide-binding</keyword>
<dbReference type="InterPro" id="IPR013126">
    <property type="entry name" value="Hsp_70_fam"/>
</dbReference>
<evidence type="ECO:0000313" key="6">
    <source>
        <dbReference type="Proteomes" id="UP001140206"/>
    </source>
</evidence>
<dbReference type="GO" id="GO:0140662">
    <property type="term" value="F:ATP-dependent protein folding chaperone"/>
    <property type="evidence" value="ECO:0007669"/>
    <property type="project" value="InterPro"/>
</dbReference>
<dbReference type="PROSITE" id="PS00329">
    <property type="entry name" value="HSP70_2"/>
    <property type="match status" value="1"/>
</dbReference>
<accession>A0AAV8D0Q1</accession>
<dbReference type="AlphaFoldDB" id="A0AAV8D0Q1"/>
<dbReference type="FunFam" id="3.90.640.10:FF:000002">
    <property type="entry name" value="Heat shock 70 kDa"/>
    <property type="match status" value="1"/>
</dbReference>
<dbReference type="Gene3D" id="3.30.420.40">
    <property type="match status" value="2"/>
</dbReference>
<dbReference type="InterPro" id="IPR029048">
    <property type="entry name" value="HSP70_C_sf"/>
</dbReference>
<dbReference type="InterPro" id="IPR043129">
    <property type="entry name" value="ATPase_NBD"/>
</dbReference>